<dbReference type="EC" id="1.3.1.76" evidence="2"/>
<proteinExistence type="predicted"/>
<gene>
    <name evidence="7" type="ORF">GXY80_05830</name>
</gene>
<sequence>MNSIHSGSRTDHLYYPLFLDISGKPCLVVGGGKIAERKVRILLTFNGAVRVVSPAVSPVLEKLAEKGTISLAMREYTESDLEGVALVFAATNDNAVNTKVRKDAAARNILVNVVDNPALCDFIVPSIVRKDPILIAISTSGTAPLLSKKLKKELAGRITESYVRYARIVGNFRKLLISTVPNRRTRQAILKEIAGMDVSKVTQMGLDRLKDRFLEPKK</sequence>
<protein>
    <recommendedName>
        <fullName evidence="2">precorrin-2 dehydrogenase</fullName>
        <ecNumber evidence="2">1.3.1.76</ecNumber>
    </recommendedName>
</protein>
<keyword evidence="5" id="KW-0627">Porphyrin biosynthesis</keyword>
<dbReference type="InterPro" id="IPR036291">
    <property type="entry name" value="NAD(P)-bd_dom_sf"/>
</dbReference>
<comment type="pathway">
    <text evidence="1">Porphyrin-containing compound metabolism; siroheme biosynthesis; sirohydrochlorin from precorrin-2: step 1/1.</text>
</comment>
<dbReference type="SUPFAM" id="SSF51735">
    <property type="entry name" value="NAD(P)-binding Rossmann-fold domains"/>
    <property type="match status" value="1"/>
</dbReference>
<evidence type="ECO:0000256" key="4">
    <source>
        <dbReference type="ARBA" id="ARBA00023027"/>
    </source>
</evidence>
<dbReference type="Pfam" id="PF13241">
    <property type="entry name" value="NAD_binding_7"/>
    <property type="match status" value="1"/>
</dbReference>
<dbReference type="InterPro" id="IPR028161">
    <property type="entry name" value="Met8-like"/>
</dbReference>
<dbReference type="NCBIfam" id="TIGR01470">
    <property type="entry name" value="cysG_Nterm"/>
    <property type="match status" value="1"/>
</dbReference>
<dbReference type="Gene3D" id="3.40.50.720">
    <property type="entry name" value="NAD(P)-binding Rossmann-like Domain"/>
    <property type="match status" value="1"/>
</dbReference>
<evidence type="ECO:0000256" key="2">
    <source>
        <dbReference type="ARBA" id="ARBA00012400"/>
    </source>
</evidence>
<evidence type="ECO:0000313" key="8">
    <source>
        <dbReference type="Proteomes" id="UP000777265"/>
    </source>
</evidence>
<keyword evidence="3" id="KW-0560">Oxidoreductase</keyword>
<dbReference type="GO" id="GO:0004325">
    <property type="term" value="F:ferrochelatase activity"/>
    <property type="evidence" value="ECO:0007669"/>
    <property type="project" value="InterPro"/>
</dbReference>
<dbReference type="Gene3D" id="1.10.8.610">
    <property type="entry name" value="SirC, precorrin-2 dehydrogenase, C-terminal helical domain-like"/>
    <property type="match status" value="1"/>
</dbReference>
<dbReference type="EMBL" id="JAAYEE010000098">
    <property type="protein sequence ID" value="NLW34990.1"/>
    <property type="molecule type" value="Genomic_DNA"/>
</dbReference>
<accession>A0A971M353</accession>
<comment type="caution">
    <text evidence="7">The sequence shown here is derived from an EMBL/GenBank/DDBJ whole genome shotgun (WGS) entry which is preliminary data.</text>
</comment>
<dbReference type="PANTHER" id="PTHR35330:SF1">
    <property type="entry name" value="SIROHEME BIOSYNTHESIS PROTEIN MET8"/>
    <property type="match status" value="1"/>
</dbReference>
<dbReference type="SUPFAM" id="SSF75615">
    <property type="entry name" value="Siroheme synthase middle domains-like"/>
    <property type="match status" value="1"/>
</dbReference>
<dbReference type="GO" id="GO:0019354">
    <property type="term" value="P:siroheme biosynthetic process"/>
    <property type="evidence" value="ECO:0007669"/>
    <property type="project" value="InterPro"/>
</dbReference>
<comment type="catalytic activity">
    <reaction evidence="6">
        <text>precorrin-2 + NAD(+) = sirohydrochlorin + NADH + 2 H(+)</text>
        <dbReference type="Rhea" id="RHEA:15613"/>
        <dbReference type="ChEBI" id="CHEBI:15378"/>
        <dbReference type="ChEBI" id="CHEBI:57540"/>
        <dbReference type="ChEBI" id="CHEBI:57945"/>
        <dbReference type="ChEBI" id="CHEBI:58351"/>
        <dbReference type="ChEBI" id="CHEBI:58827"/>
        <dbReference type="EC" id="1.3.1.76"/>
    </reaction>
</comment>
<dbReference type="AlphaFoldDB" id="A0A971M353"/>
<organism evidence="7 8">
    <name type="scientific">Syntrophorhabdus aromaticivorans</name>
    <dbReference type="NCBI Taxonomy" id="328301"/>
    <lineage>
        <taxon>Bacteria</taxon>
        <taxon>Pseudomonadati</taxon>
        <taxon>Thermodesulfobacteriota</taxon>
        <taxon>Syntrophorhabdia</taxon>
        <taxon>Syntrophorhabdales</taxon>
        <taxon>Syntrophorhabdaceae</taxon>
        <taxon>Syntrophorhabdus</taxon>
    </lineage>
</organism>
<evidence type="ECO:0000313" key="7">
    <source>
        <dbReference type="EMBL" id="NLW34990.1"/>
    </source>
</evidence>
<keyword evidence="4" id="KW-0520">NAD</keyword>
<dbReference type="Proteomes" id="UP000777265">
    <property type="component" value="Unassembled WGS sequence"/>
</dbReference>
<reference evidence="7" key="2">
    <citation type="submission" date="2020-01" db="EMBL/GenBank/DDBJ databases">
        <authorList>
            <person name="Campanaro S."/>
        </authorList>
    </citation>
    <scope>NUCLEOTIDE SEQUENCE</scope>
    <source>
        <strain evidence="7">AS06rmzACSIP_7</strain>
    </source>
</reference>
<dbReference type="GO" id="GO:0043115">
    <property type="term" value="F:precorrin-2 dehydrogenase activity"/>
    <property type="evidence" value="ECO:0007669"/>
    <property type="project" value="UniProtKB-EC"/>
</dbReference>
<evidence type="ECO:0000256" key="6">
    <source>
        <dbReference type="ARBA" id="ARBA00047561"/>
    </source>
</evidence>
<dbReference type="InterPro" id="IPR006367">
    <property type="entry name" value="Sirohaem_synthase_N"/>
</dbReference>
<dbReference type="PANTHER" id="PTHR35330">
    <property type="entry name" value="SIROHEME BIOSYNTHESIS PROTEIN MET8"/>
    <property type="match status" value="1"/>
</dbReference>
<evidence type="ECO:0000256" key="1">
    <source>
        <dbReference type="ARBA" id="ARBA00005010"/>
    </source>
</evidence>
<name>A0A971M353_9BACT</name>
<dbReference type="InterPro" id="IPR042518">
    <property type="entry name" value="SirC_C"/>
</dbReference>
<evidence type="ECO:0000256" key="3">
    <source>
        <dbReference type="ARBA" id="ARBA00023002"/>
    </source>
</evidence>
<evidence type="ECO:0000256" key="5">
    <source>
        <dbReference type="ARBA" id="ARBA00023244"/>
    </source>
</evidence>
<reference evidence="7" key="1">
    <citation type="journal article" date="2020" name="Biotechnol. Biofuels">
        <title>New insights from the biogas microbiome by comprehensive genome-resolved metagenomics of nearly 1600 species originating from multiple anaerobic digesters.</title>
        <authorList>
            <person name="Campanaro S."/>
            <person name="Treu L."/>
            <person name="Rodriguez-R L.M."/>
            <person name="Kovalovszki A."/>
            <person name="Ziels R.M."/>
            <person name="Maus I."/>
            <person name="Zhu X."/>
            <person name="Kougias P.G."/>
            <person name="Basile A."/>
            <person name="Luo G."/>
            <person name="Schluter A."/>
            <person name="Konstantinidis K.T."/>
            <person name="Angelidaki I."/>
        </authorList>
    </citation>
    <scope>NUCLEOTIDE SEQUENCE</scope>
    <source>
        <strain evidence="7">AS06rmzACSIP_7</strain>
    </source>
</reference>